<organism evidence="2 3">
    <name type="scientific">Dorcoceras hygrometricum</name>
    <dbReference type="NCBI Taxonomy" id="472368"/>
    <lineage>
        <taxon>Eukaryota</taxon>
        <taxon>Viridiplantae</taxon>
        <taxon>Streptophyta</taxon>
        <taxon>Embryophyta</taxon>
        <taxon>Tracheophyta</taxon>
        <taxon>Spermatophyta</taxon>
        <taxon>Magnoliopsida</taxon>
        <taxon>eudicotyledons</taxon>
        <taxon>Gunneridae</taxon>
        <taxon>Pentapetalae</taxon>
        <taxon>asterids</taxon>
        <taxon>lamiids</taxon>
        <taxon>Lamiales</taxon>
        <taxon>Gesneriaceae</taxon>
        <taxon>Didymocarpoideae</taxon>
        <taxon>Trichosporeae</taxon>
        <taxon>Loxocarpinae</taxon>
        <taxon>Dorcoceras</taxon>
    </lineage>
</organism>
<feature type="compositionally biased region" description="Basic and acidic residues" evidence="1">
    <location>
        <begin position="185"/>
        <end position="200"/>
    </location>
</feature>
<evidence type="ECO:0000256" key="1">
    <source>
        <dbReference type="SAM" id="MobiDB-lite"/>
    </source>
</evidence>
<evidence type="ECO:0000313" key="3">
    <source>
        <dbReference type="Proteomes" id="UP000250235"/>
    </source>
</evidence>
<dbReference type="AlphaFoldDB" id="A0A2Z7DE66"/>
<feature type="compositionally biased region" description="Basic residues" evidence="1">
    <location>
        <begin position="174"/>
        <end position="184"/>
    </location>
</feature>
<feature type="compositionally biased region" description="Low complexity" evidence="1">
    <location>
        <begin position="163"/>
        <end position="172"/>
    </location>
</feature>
<protein>
    <submittedName>
        <fullName evidence="2">Bifunctional nuclease 1-like</fullName>
    </submittedName>
</protein>
<dbReference type="Proteomes" id="UP000250235">
    <property type="component" value="Unassembled WGS sequence"/>
</dbReference>
<evidence type="ECO:0000313" key="2">
    <source>
        <dbReference type="EMBL" id="KZV57812.1"/>
    </source>
</evidence>
<name>A0A2Z7DE66_9LAMI</name>
<sequence>MRGRATIPHSHLPAGIVSPDADILAKSIFVKAGSFDAVTHESFLLMAAITGGVKINWGRLLFNIFKEMVTVGSRQAKGYAIQICVLLKDVPALELGDSKAFPSPRILTEKTVHRYVVINEKVTVEEVANKPRKKRTKVGKADKGSVLITVAQEAVPLTIFEPTPAAPAEQPPVLKRKSKKRRLQLHKDSDDEIVKERGAVEEAESEPTVENEPVVKSTAEEVRTMSADDVDLIIEQVIDETAQNETDEEEQNVDGIDVEGMTVSGTDVGEQTVPRDEETDQWFNLFYEEFIAQEADKPVVTASDTDEEMEIVDFGTGVGEQQLQIFDENESSVDASAAYIVTEPEAKTVKAQGMDIPDVVPAAADKDIVIQLHLFLLEELKILMQAHGLTWYRTCCSKILEGRQRDRGAVITRSNPNIHSSCWIRTMILVNGSWVIEPCADYWKPLPGPVICNEVLPQLSYVDTLPPPFASSVFEEQSVQMFLDQRHFSSSTSDDSSIRFDENDTAATSTSLPAIATDFIESFARLHASIDQVQFEQIRRRNDADKLKEILLLHIRDLEKQVNARFDEHDKAYRALLTNIRKDMHDHTTALSLDVVKSQQRICTQVAAASFDTVDVRKEVKELM</sequence>
<accession>A0A2Z7DE66</accession>
<dbReference type="EMBL" id="KQ987249">
    <property type="protein sequence ID" value="KZV57812.1"/>
    <property type="molecule type" value="Genomic_DNA"/>
</dbReference>
<feature type="region of interest" description="Disordered" evidence="1">
    <location>
        <begin position="163"/>
        <end position="214"/>
    </location>
</feature>
<keyword evidence="3" id="KW-1185">Reference proteome</keyword>
<proteinExistence type="predicted"/>
<reference evidence="2 3" key="1">
    <citation type="journal article" date="2015" name="Proc. Natl. Acad. Sci. U.S.A.">
        <title>The resurrection genome of Boea hygrometrica: A blueprint for survival of dehydration.</title>
        <authorList>
            <person name="Xiao L."/>
            <person name="Yang G."/>
            <person name="Zhang L."/>
            <person name="Yang X."/>
            <person name="Zhao S."/>
            <person name="Ji Z."/>
            <person name="Zhou Q."/>
            <person name="Hu M."/>
            <person name="Wang Y."/>
            <person name="Chen M."/>
            <person name="Xu Y."/>
            <person name="Jin H."/>
            <person name="Xiao X."/>
            <person name="Hu G."/>
            <person name="Bao F."/>
            <person name="Hu Y."/>
            <person name="Wan P."/>
            <person name="Li L."/>
            <person name="Deng X."/>
            <person name="Kuang T."/>
            <person name="Xiang C."/>
            <person name="Zhu J.K."/>
            <person name="Oliver M.J."/>
            <person name="He Y."/>
        </authorList>
    </citation>
    <scope>NUCLEOTIDE SEQUENCE [LARGE SCALE GENOMIC DNA]</scope>
    <source>
        <strain evidence="3">cv. XS01</strain>
    </source>
</reference>
<gene>
    <name evidence="2" type="ORF">F511_21322</name>
</gene>